<feature type="binding site" evidence="6">
    <location>
        <begin position="478"/>
        <end position="484"/>
    </location>
    <ligand>
        <name>substrate</name>
    </ligand>
</feature>
<name>A0A815N8Y8_9BILA</name>
<dbReference type="GO" id="GO:0046856">
    <property type="term" value="P:phosphatidylinositol dephosphorylation"/>
    <property type="evidence" value="ECO:0007669"/>
    <property type="project" value="TreeGrafter"/>
</dbReference>
<dbReference type="InterPro" id="IPR010569">
    <property type="entry name" value="Myotubularin-like_Pase_dom"/>
</dbReference>
<dbReference type="InterPro" id="IPR030564">
    <property type="entry name" value="Myotubularin"/>
</dbReference>
<evidence type="ECO:0000259" key="7">
    <source>
        <dbReference type="PROSITE" id="PS51339"/>
    </source>
</evidence>
<protein>
    <recommendedName>
        <fullName evidence="3">phosphatidylinositol-3,5-bisphosphate 3-phosphatase</fullName>
        <ecNumber evidence="3">3.1.3.95</ecNumber>
    </recommendedName>
</protein>
<dbReference type="PANTHER" id="PTHR10807:SF128">
    <property type="entry name" value="PHOSPHATIDYLINOSITOL-3,5-BISPHOSPHATE 3-PHOSPHATASE"/>
    <property type="match status" value="1"/>
</dbReference>
<dbReference type="PROSITE" id="PS00383">
    <property type="entry name" value="TYR_PHOSPHATASE_1"/>
    <property type="match status" value="1"/>
</dbReference>
<dbReference type="SMART" id="SM00404">
    <property type="entry name" value="PTPc_motif"/>
    <property type="match status" value="1"/>
</dbReference>
<accession>A0A815N8Y8</accession>
<dbReference type="Gene3D" id="2.30.29.30">
    <property type="entry name" value="Pleckstrin-homology domain (PH domain)/Phosphotyrosine-binding domain (PTB)"/>
    <property type="match status" value="1"/>
</dbReference>
<dbReference type="GO" id="GO:0012505">
    <property type="term" value="C:endomembrane system"/>
    <property type="evidence" value="ECO:0007669"/>
    <property type="project" value="UniProtKB-SubCell"/>
</dbReference>
<dbReference type="Pfam" id="PF06602">
    <property type="entry name" value="Myotub-related"/>
    <property type="match status" value="1"/>
</dbReference>
<dbReference type="SUPFAM" id="SSF52799">
    <property type="entry name" value="(Phosphotyrosine protein) phosphatases II"/>
    <property type="match status" value="1"/>
</dbReference>
<dbReference type="PANTHER" id="PTHR10807">
    <property type="entry name" value="MYOTUBULARIN-RELATED"/>
    <property type="match status" value="1"/>
</dbReference>
<comment type="subcellular location">
    <subcellularLocation>
        <location evidence="1">Endomembrane system</location>
        <topology evidence="1">Peripheral membrane protein</topology>
    </subcellularLocation>
</comment>
<organism evidence="8 9">
    <name type="scientific">Rotaria magnacalcarata</name>
    <dbReference type="NCBI Taxonomy" id="392030"/>
    <lineage>
        <taxon>Eukaryota</taxon>
        <taxon>Metazoa</taxon>
        <taxon>Spiralia</taxon>
        <taxon>Gnathifera</taxon>
        <taxon>Rotifera</taxon>
        <taxon>Eurotatoria</taxon>
        <taxon>Bdelloidea</taxon>
        <taxon>Philodinida</taxon>
        <taxon>Philodinidae</taxon>
        <taxon>Rotaria</taxon>
    </lineage>
</organism>
<dbReference type="InterPro" id="IPR016130">
    <property type="entry name" value="Tyr_Pase_AS"/>
</dbReference>
<proteinExistence type="inferred from homology"/>
<evidence type="ECO:0000313" key="8">
    <source>
        <dbReference type="EMBL" id="CAF1434988.1"/>
    </source>
</evidence>
<dbReference type="Proteomes" id="UP000663855">
    <property type="component" value="Unassembled WGS sequence"/>
</dbReference>
<evidence type="ECO:0000256" key="1">
    <source>
        <dbReference type="ARBA" id="ARBA00004184"/>
    </source>
</evidence>
<evidence type="ECO:0000256" key="2">
    <source>
        <dbReference type="ARBA" id="ARBA00007471"/>
    </source>
</evidence>
<evidence type="ECO:0000256" key="4">
    <source>
        <dbReference type="ARBA" id="ARBA00023098"/>
    </source>
</evidence>
<feature type="active site" description="Phosphocysteine intermediate" evidence="5">
    <location>
        <position position="478"/>
    </location>
</feature>
<feature type="domain" description="Myotubularin phosphatase" evidence="7">
    <location>
        <begin position="264"/>
        <end position="638"/>
    </location>
</feature>
<comment type="caution">
    <text evidence="8">The sequence shown here is derived from an EMBL/GenBank/DDBJ whole genome shotgun (WGS) entry which is preliminary data.</text>
</comment>
<dbReference type="InterPro" id="IPR003595">
    <property type="entry name" value="Tyr_Pase_cat"/>
</dbReference>
<evidence type="ECO:0000256" key="6">
    <source>
        <dbReference type="PIRSR" id="PIRSR630564-2"/>
    </source>
</evidence>
<dbReference type="GO" id="GO:0052629">
    <property type="term" value="F:phosphatidylinositol-3,5-bisphosphate 3-phosphatase activity"/>
    <property type="evidence" value="ECO:0007669"/>
    <property type="project" value="UniProtKB-EC"/>
</dbReference>
<keyword evidence="4" id="KW-0443">Lipid metabolism</keyword>
<gene>
    <name evidence="8" type="ORF">CJN711_LOCUS23772</name>
</gene>
<reference evidence="8" key="1">
    <citation type="submission" date="2021-02" db="EMBL/GenBank/DDBJ databases">
        <authorList>
            <person name="Nowell W R."/>
        </authorList>
    </citation>
    <scope>NUCLEOTIDE SEQUENCE</scope>
</reference>
<dbReference type="GO" id="GO:0005737">
    <property type="term" value="C:cytoplasm"/>
    <property type="evidence" value="ECO:0007669"/>
    <property type="project" value="TreeGrafter"/>
</dbReference>
<dbReference type="EC" id="3.1.3.95" evidence="3"/>
<dbReference type="AlphaFoldDB" id="A0A815N8Y8"/>
<dbReference type="InterPro" id="IPR011993">
    <property type="entry name" value="PH-like_dom_sf"/>
</dbReference>
<evidence type="ECO:0000256" key="5">
    <source>
        <dbReference type="PIRSR" id="PIRSR630564-1"/>
    </source>
</evidence>
<feature type="binding site" evidence="6">
    <location>
        <begin position="415"/>
        <end position="416"/>
    </location>
    <ligand>
        <name>substrate</name>
    </ligand>
</feature>
<dbReference type="EMBL" id="CAJNOV010011050">
    <property type="protein sequence ID" value="CAF1434988.1"/>
    <property type="molecule type" value="Genomic_DNA"/>
</dbReference>
<dbReference type="InterPro" id="IPR029021">
    <property type="entry name" value="Prot-tyrosine_phosphatase-like"/>
</dbReference>
<dbReference type="GO" id="GO:0004438">
    <property type="term" value="F:phosphatidylinositol-3-phosphate phosphatase activity"/>
    <property type="evidence" value="ECO:0007669"/>
    <property type="project" value="TreeGrafter"/>
</dbReference>
<dbReference type="InterPro" id="IPR004182">
    <property type="entry name" value="GRAM"/>
</dbReference>
<dbReference type="GO" id="GO:0016020">
    <property type="term" value="C:membrane"/>
    <property type="evidence" value="ECO:0007669"/>
    <property type="project" value="TreeGrafter"/>
</dbReference>
<comment type="similarity">
    <text evidence="2">Belongs to the protein-tyrosine phosphatase family. Non-receptor class myotubularin subfamily.</text>
</comment>
<evidence type="ECO:0000313" key="9">
    <source>
        <dbReference type="Proteomes" id="UP000663855"/>
    </source>
</evidence>
<dbReference type="SUPFAM" id="SSF50729">
    <property type="entry name" value="PH domain-like"/>
    <property type="match status" value="1"/>
</dbReference>
<dbReference type="Pfam" id="PF02893">
    <property type="entry name" value="GRAM"/>
    <property type="match status" value="1"/>
</dbReference>
<sequence length="643" mass="73946">MSGDAYRDKVNKLKRSNSHESIPLQSLTTLIQSKLTSDGVGGLSYDAKNNNVSILPSNDGIVSSPYENASSATNVLSLLPLAYGGLRGSKSEQELTMSLPEQQLTVAFTKDLLLPMSFLSGEEDVKLREYVTYHSQEKVPYRGELIVTKYRLLFVTKSPDPIQILVNVPIGMIGQIEKIGGQTRSNISDSAAYGIGLNCKDLRYVFFANSKEQHQRRNLFDNLNRLAFPFSISKEDIKKPLAFYSSFFAWNYKKKMCPNEIDEGWKLFNKIKEYTRMGIQRTGDSHWKIDTEINKYYQFCDTYPDTIVIPSNFDASRLQFVATFRSRNRIPVLSWYSSSTFATITRASQPLTGLNRKCQHDIDYLHEIANTNLNKGSELFILDARPKVNAIANKAQGGGYEDYPECGLEFQNIQNIHVMRESLNKLHISMRSAPQDDKTWLNDLENSSWLFHIRAILTSAKRLVSLVINDERSVLVHCSDGWDRTAQLTSLAMLILDGYYRTLNGFMILIEKEWVSFGHKFLCRIGHGDKVESERSPVFIQFLDCTYQLLQQSPSHFEFNEQLLLTIADYLYSCQYGTFLQNSEKLRTDMKLSEHTMSAWTPILRDRQTYINNNYNKNSNETLLVKNTDQIKLWKNYYCRYYQ</sequence>
<dbReference type="PROSITE" id="PS51339">
    <property type="entry name" value="PPASE_MYOTUBULARIN"/>
    <property type="match status" value="1"/>
</dbReference>
<evidence type="ECO:0000256" key="3">
    <source>
        <dbReference type="ARBA" id="ARBA00012903"/>
    </source>
</evidence>